<dbReference type="EMBL" id="PXYK01000007">
    <property type="protein sequence ID" value="PSJ61764.1"/>
    <property type="molecule type" value="Genomic_DNA"/>
</dbReference>
<dbReference type="Proteomes" id="UP000241229">
    <property type="component" value="Unassembled WGS sequence"/>
</dbReference>
<dbReference type="OrthoDB" id="7870498at2"/>
<reference evidence="1 2" key="1">
    <citation type="submission" date="2018-03" db="EMBL/GenBank/DDBJ databases">
        <title>The draft genome of Mesorhizobium sp. 6GN-30.</title>
        <authorList>
            <person name="Liu L."/>
            <person name="Li L."/>
            <person name="Wang T."/>
            <person name="Zhang X."/>
            <person name="Liang L."/>
        </authorList>
    </citation>
    <scope>NUCLEOTIDE SEQUENCE [LARGE SCALE GENOMIC DNA]</scope>
    <source>
        <strain evidence="1 2">6GN30</strain>
    </source>
</reference>
<dbReference type="Pfam" id="PF10636">
    <property type="entry name" value="hemP"/>
    <property type="match status" value="1"/>
</dbReference>
<comment type="caution">
    <text evidence="1">The sequence shown here is derived from an EMBL/GenBank/DDBJ whole genome shotgun (WGS) entry which is preliminary data.</text>
</comment>
<name>A0A2P7SH07_9HYPH</name>
<gene>
    <name evidence="1" type="ORF">C7I84_09180</name>
</gene>
<dbReference type="Gene3D" id="2.10.70.10">
    <property type="entry name" value="Complement Module, domain 1"/>
    <property type="match status" value="1"/>
</dbReference>
<proteinExistence type="predicted"/>
<sequence>MNTHNPNGFFHRARPYAGEALHRPEFKRPAAVRTLTSQSLFQGEHEIGIDHAGSLYRLKITRQGKLILNK</sequence>
<accession>A0A2P7SH07</accession>
<evidence type="ECO:0000313" key="2">
    <source>
        <dbReference type="Proteomes" id="UP000241229"/>
    </source>
</evidence>
<dbReference type="AlphaFoldDB" id="A0A2P7SH07"/>
<dbReference type="RefSeq" id="WP_106771872.1">
    <property type="nucleotide sequence ID" value="NZ_PXYK01000007.1"/>
</dbReference>
<protein>
    <submittedName>
        <fullName evidence="1">Hemin uptake protein HemP</fullName>
    </submittedName>
</protein>
<evidence type="ECO:0000313" key="1">
    <source>
        <dbReference type="EMBL" id="PSJ61764.1"/>
    </source>
</evidence>
<dbReference type="InterPro" id="IPR019600">
    <property type="entry name" value="Hemin_uptake_protein_HemP"/>
</dbReference>
<keyword evidence="2" id="KW-1185">Reference proteome</keyword>
<organism evidence="1 2">
    <name type="scientific">Kumtagia ephedrae</name>
    <dbReference type="NCBI Taxonomy" id="2116701"/>
    <lineage>
        <taxon>Bacteria</taxon>
        <taxon>Pseudomonadati</taxon>
        <taxon>Pseudomonadota</taxon>
        <taxon>Alphaproteobacteria</taxon>
        <taxon>Hyphomicrobiales</taxon>
        <taxon>Phyllobacteriaceae</taxon>
        <taxon>Kumtagia</taxon>
    </lineage>
</organism>